<evidence type="ECO:0000313" key="1">
    <source>
        <dbReference type="EMBL" id="CAO86792.1"/>
    </source>
</evidence>
<proteinExistence type="predicted"/>
<name>A8YD17_MICA7</name>
<protein>
    <submittedName>
        <fullName evidence="1">Genome sequencing data, contig C289</fullName>
    </submittedName>
</protein>
<reference evidence="1" key="1">
    <citation type="submission" date="2007-08" db="EMBL/GenBank/DDBJ databases">
        <authorList>
            <person name="Frangeul L."/>
        </authorList>
    </citation>
    <scope>NUCLEOTIDE SEQUENCE</scope>
    <source>
        <strain evidence="1">PCC 7806</strain>
    </source>
</reference>
<dbReference type="EMBL" id="AM778919">
    <property type="protein sequence ID" value="CAO86792.1"/>
    <property type="molecule type" value="Genomic_DNA"/>
</dbReference>
<dbReference type="AlphaFoldDB" id="A8YD17"/>
<accession>A8YD17</accession>
<sequence length="180" mass="20490">MEIKTMFRQILLSSLGLLLIYPLGSEPAAARTTRINCESQSGRTTRCPVNARWAQVRLIRTRSAAPCEGNWDFENGNIVVRNGCRGEFEVRTDDHHGNSGGGWDGNVYEEFRLPNIGRFVVDRRSYYDSGRIREFDAIVNGSRERWWANCRGGELGSGSRRIRSSREIDRVVDFVCEDRG</sequence>
<organism evidence="1">
    <name type="scientific">Microcystis aeruginosa (strain PCC 7806)</name>
    <dbReference type="NCBI Taxonomy" id="267872"/>
    <lineage>
        <taxon>Bacteria</taxon>
        <taxon>Bacillati</taxon>
        <taxon>Cyanobacteriota</taxon>
        <taxon>Cyanophyceae</taxon>
        <taxon>Oscillatoriophycideae</taxon>
        <taxon>Chroococcales</taxon>
        <taxon>Microcystaceae</taxon>
        <taxon>Microcystis</taxon>
    </lineage>
</organism>
<gene>
    <name evidence="1" type="ORF">IPF_6336</name>
</gene>
<dbReference type="Pfam" id="PF11218">
    <property type="entry name" value="DUF3011"/>
    <property type="match status" value="1"/>
</dbReference>
<dbReference type="InterPro" id="IPR021381">
    <property type="entry name" value="DUF3011"/>
</dbReference>